<comment type="caution">
    <text evidence="3">The sequence shown here is derived from an EMBL/GenBank/DDBJ whole genome shotgun (WGS) entry which is preliminary data.</text>
</comment>
<dbReference type="EMBL" id="BAABHX010000006">
    <property type="protein sequence ID" value="GAA5098131.1"/>
    <property type="molecule type" value="Genomic_DNA"/>
</dbReference>
<dbReference type="PROSITE" id="PS51257">
    <property type="entry name" value="PROKAR_LIPOPROTEIN"/>
    <property type="match status" value="1"/>
</dbReference>
<proteinExistence type="predicted"/>
<dbReference type="InterPro" id="IPR012938">
    <property type="entry name" value="Glc/Sorbosone_DH"/>
</dbReference>
<protein>
    <submittedName>
        <fullName evidence="3">PQQ-dependent sugar dehydrogenase</fullName>
    </submittedName>
</protein>
<dbReference type="PANTHER" id="PTHR19328:SF75">
    <property type="entry name" value="ALDOSE SUGAR DEHYDROGENASE YLII"/>
    <property type="match status" value="1"/>
</dbReference>
<keyword evidence="4" id="KW-1185">Reference proteome</keyword>
<evidence type="ECO:0000259" key="2">
    <source>
        <dbReference type="Pfam" id="PF07995"/>
    </source>
</evidence>
<gene>
    <name evidence="3" type="ORF">GCM10023210_33990</name>
</gene>
<name>A0ABP9MN68_9FLAO</name>
<feature type="domain" description="Glucose/Sorbosone dehydrogenase" evidence="2">
    <location>
        <begin position="79"/>
        <end position="407"/>
    </location>
</feature>
<dbReference type="PANTHER" id="PTHR19328">
    <property type="entry name" value="HEDGEHOG-INTERACTING PROTEIN"/>
    <property type="match status" value="1"/>
</dbReference>
<evidence type="ECO:0000313" key="3">
    <source>
        <dbReference type="EMBL" id="GAA5098131.1"/>
    </source>
</evidence>
<reference evidence="4" key="1">
    <citation type="journal article" date="2019" name="Int. J. Syst. Evol. Microbiol.">
        <title>The Global Catalogue of Microorganisms (GCM) 10K type strain sequencing project: providing services to taxonomists for standard genome sequencing and annotation.</title>
        <authorList>
            <consortium name="The Broad Institute Genomics Platform"/>
            <consortium name="The Broad Institute Genome Sequencing Center for Infectious Disease"/>
            <person name="Wu L."/>
            <person name="Ma J."/>
        </authorList>
    </citation>
    <scope>NUCLEOTIDE SEQUENCE [LARGE SCALE GENOMIC DNA]</scope>
    <source>
        <strain evidence="4">JCM 18019</strain>
    </source>
</reference>
<dbReference type="Gene3D" id="2.120.10.30">
    <property type="entry name" value="TolB, C-terminal domain"/>
    <property type="match status" value="1"/>
</dbReference>
<dbReference type="Proteomes" id="UP001500353">
    <property type="component" value="Unassembled WGS sequence"/>
</dbReference>
<accession>A0ABP9MN68</accession>
<evidence type="ECO:0000313" key="4">
    <source>
        <dbReference type="Proteomes" id="UP001500353"/>
    </source>
</evidence>
<feature type="signal peptide" evidence="1">
    <location>
        <begin position="1"/>
        <end position="21"/>
    </location>
</feature>
<dbReference type="InterPro" id="IPR011041">
    <property type="entry name" value="Quinoprot_gluc/sorb_DH_b-prop"/>
</dbReference>
<dbReference type="Pfam" id="PF07995">
    <property type="entry name" value="GSDH"/>
    <property type="match status" value="1"/>
</dbReference>
<dbReference type="InterPro" id="IPR011042">
    <property type="entry name" value="6-blade_b-propeller_TolB-like"/>
</dbReference>
<dbReference type="SUPFAM" id="SSF50952">
    <property type="entry name" value="Soluble quinoprotein glucose dehydrogenase"/>
    <property type="match status" value="1"/>
</dbReference>
<organism evidence="3 4">
    <name type="scientific">Chryseobacterium ginsengisoli</name>
    <dbReference type="NCBI Taxonomy" id="363853"/>
    <lineage>
        <taxon>Bacteria</taxon>
        <taxon>Pseudomonadati</taxon>
        <taxon>Bacteroidota</taxon>
        <taxon>Flavobacteriia</taxon>
        <taxon>Flavobacteriales</taxon>
        <taxon>Weeksellaceae</taxon>
        <taxon>Chryseobacterium group</taxon>
        <taxon>Chryseobacterium</taxon>
    </lineage>
</organism>
<feature type="chain" id="PRO_5046649923" evidence="1">
    <location>
        <begin position="22"/>
        <end position="413"/>
    </location>
</feature>
<evidence type="ECO:0000256" key="1">
    <source>
        <dbReference type="SAM" id="SignalP"/>
    </source>
</evidence>
<sequence length="413" mass="44553">MKTKIQLFSVAVAMLSFVACSKDDIADEQDPVNQNPATGAPVETGQANTNYAPAFVGQTRVNSVQTTTPYQSTILNSSLSAPWGIVALPDGRFLVTEKVGNMRILTSTGTASAPITGFPTVNNSGQGGLLDVCVDPNFSTNRMVYWTYVRNVTGGTAIAVGKGRLSNNETVIENPVVIYASTTPASPTSNYGSRLMFDSTGNLLVTFGDRFSDNVRIEAQFASSSIGKVIRIDTNGNAAAGNPVISQPGARPEVFTMGHRNSQGLAIHPVTGDIWECEHGPRGGDELNRLQPGANYGWPVISYGIEYSGQPVGGGIQQQNGMQQPVYYWDPVVSPSGMTFYAGNKVPEWQNNLFLCSLTQTHIIRLVIQNNQVTGEERLLVGEGQRFRDIIQGADNALYAITDAGRFYRIDRQ</sequence>
<keyword evidence="1" id="KW-0732">Signal</keyword>